<proteinExistence type="predicted"/>
<keyword evidence="1" id="KW-0328">Glycosyltransferase</keyword>
<keyword evidence="2" id="KW-0808">Transferase</keyword>
<evidence type="ECO:0000313" key="4">
    <source>
        <dbReference type="EMBL" id="UZJ24944.1"/>
    </source>
</evidence>
<feature type="domain" description="Glycosyl transferase family 1" evidence="3">
    <location>
        <begin position="74"/>
        <end position="229"/>
    </location>
</feature>
<dbReference type="Gene3D" id="3.40.50.2000">
    <property type="entry name" value="Glycogen Phosphorylase B"/>
    <property type="match status" value="2"/>
</dbReference>
<evidence type="ECO:0000313" key="5">
    <source>
        <dbReference type="Proteomes" id="UP001164965"/>
    </source>
</evidence>
<name>A0ABY6NZV2_9NOCA</name>
<evidence type="ECO:0000256" key="1">
    <source>
        <dbReference type="ARBA" id="ARBA00022676"/>
    </source>
</evidence>
<keyword evidence="5" id="KW-1185">Reference proteome</keyword>
<reference evidence="4" key="1">
    <citation type="submission" date="2022-10" db="EMBL/GenBank/DDBJ databases">
        <title>Rhodococcus sp.75.</title>
        <authorList>
            <person name="Sun M."/>
        </authorList>
    </citation>
    <scope>NUCLEOTIDE SEQUENCE</scope>
    <source>
        <strain evidence="4">75</strain>
    </source>
</reference>
<dbReference type="RefSeq" id="WP_265383050.1">
    <property type="nucleotide sequence ID" value="NZ_CP110615.1"/>
</dbReference>
<sequence length="270" mass="29101">MHDRIAADYLGRLSALAVRSLGRVLAQGYLVNSRTTSATIWPGHKPVLVAPPALDRSRFIVEPVRPEVTAPVRRVVMVGRISPWKGQHVFLEAFEQVFADTDVEAYVVGGALFGEREYEAELHRTASAGRCAGRIHFTGHLDDVRHHQLSADVLVHASVVPEPFGLVVSEGMAAGCAVIATTPGGPAEVITDGRDGLLVPCGDVDAMVAALQELKADPELAQRLRTAGQRSVRRYDATVQAAWVQPWLHAVAHRVAPARPATSWSDVAIP</sequence>
<evidence type="ECO:0000259" key="3">
    <source>
        <dbReference type="Pfam" id="PF00534"/>
    </source>
</evidence>
<accession>A0ABY6NZV2</accession>
<gene>
    <name evidence="4" type="ORF">RHODO2019_00010</name>
</gene>
<dbReference type="Proteomes" id="UP001164965">
    <property type="component" value="Chromosome"/>
</dbReference>
<evidence type="ECO:0000256" key="2">
    <source>
        <dbReference type="ARBA" id="ARBA00022679"/>
    </source>
</evidence>
<protein>
    <submittedName>
        <fullName evidence="4">Glycosyltransferase family 4 protein</fullName>
    </submittedName>
</protein>
<dbReference type="EMBL" id="CP110615">
    <property type="protein sequence ID" value="UZJ24944.1"/>
    <property type="molecule type" value="Genomic_DNA"/>
</dbReference>
<dbReference type="PANTHER" id="PTHR12526:SF510">
    <property type="entry name" value="D-INOSITOL 3-PHOSPHATE GLYCOSYLTRANSFERASE"/>
    <property type="match status" value="1"/>
</dbReference>
<dbReference type="Pfam" id="PF00534">
    <property type="entry name" value="Glycos_transf_1"/>
    <property type="match status" value="1"/>
</dbReference>
<organism evidence="4 5">
    <name type="scientific">Rhodococcus antarcticus</name>
    <dbReference type="NCBI Taxonomy" id="2987751"/>
    <lineage>
        <taxon>Bacteria</taxon>
        <taxon>Bacillati</taxon>
        <taxon>Actinomycetota</taxon>
        <taxon>Actinomycetes</taxon>
        <taxon>Mycobacteriales</taxon>
        <taxon>Nocardiaceae</taxon>
        <taxon>Rhodococcus</taxon>
    </lineage>
</organism>
<dbReference type="CDD" id="cd03801">
    <property type="entry name" value="GT4_PimA-like"/>
    <property type="match status" value="1"/>
</dbReference>
<dbReference type="PANTHER" id="PTHR12526">
    <property type="entry name" value="GLYCOSYLTRANSFERASE"/>
    <property type="match status" value="1"/>
</dbReference>
<dbReference type="SUPFAM" id="SSF53756">
    <property type="entry name" value="UDP-Glycosyltransferase/glycogen phosphorylase"/>
    <property type="match status" value="1"/>
</dbReference>
<dbReference type="InterPro" id="IPR001296">
    <property type="entry name" value="Glyco_trans_1"/>
</dbReference>